<gene>
    <name evidence="2" type="ORF">B0682_07760</name>
</gene>
<comment type="caution">
    <text evidence="2">The sequence shown here is derived from an EMBL/GenBank/DDBJ whole genome shotgun (WGS) entry which is preliminary data.</text>
</comment>
<dbReference type="InterPro" id="IPR018637">
    <property type="entry name" value="DUF2059"/>
</dbReference>
<sequence length="212" mass="23863">MTSFHLTKFDLSKTSQQRTKSTNKATSISSMLAMYFAVFILSASPSFATAATPSQQSVEKLMRILQMDNMADDIQAQSADLIYQVITAEVIKNNQPLSQAQDKQIHTLVQLDALVDKYVTQLNRKTNLQQIRQQMSQSYVQAAQTHFTQAEVDAQIEFYGSTTGQAILKKQPEVMQSYMQHLLPTLMQQTQKNLNEILPSLKQEVQQILAGS</sequence>
<evidence type="ECO:0000313" key="3">
    <source>
        <dbReference type="Proteomes" id="UP000191094"/>
    </source>
</evidence>
<accession>A0A1T0CCH1</accession>
<feature type="domain" description="DUF2059" evidence="1">
    <location>
        <begin position="133"/>
        <end position="191"/>
    </location>
</feature>
<proteinExistence type="predicted"/>
<dbReference type="STRING" id="90241.B0682_07760"/>
<dbReference type="EMBL" id="MUYT01000012">
    <property type="protein sequence ID" value="OOS19831.1"/>
    <property type="molecule type" value="Genomic_DNA"/>
</dbReference>
<reference evidence="2 3" key="1">
    <citation type="submission" date="2017-02" db="EMBL/GenBank/DDBJ databases">
        <title>Draft genome sequence of Moraxella lincolnii CCUG 9405T type strain.</title>
        <authorList>
            <person name="Salva-Serra F."/>
            <person name="Engstrom-Jakobsson H."/>
            <person name="Thorell K."/>
            <person name="Jaen-Luchoro D."/>
            <person name="Gonzales-Siles L."/>
            <person name="Karlsson R."/>
            <person name="Yazdan S."/>
            <person name="Boulund F."/>
            <person name="Johnning A."/>
            <person name="Engstrand L."/>
            <person name="Kristiansson E."/>
            <person name="Moore E."/>
        </authorList>
    </citation>
    <scope>NUCLEOTIDE SEQUENCE [LARGE SCALE GENOMIC DNA]</scope>
    <source>
        <strain evidence="2 3">CCUG 9405</strain>
    </source>
</reference>
<dbReference type="AlphaFoldDB" id="A0A1T0CCH1"/>
<evidence type="ECO:0000259" key="1">
    <source>
        <dbReference type="Pfam" id="PF09832"/>
    </source>
</evidence>
<evidence type="ECO:0000313" key="2">
    <source>
        <dbReference type="EMBL" id="OOS19831.1"/>
    </source>
</evidence>
<keyword evidence="3" id="KW-1185">Reference proteome</keyword>
<dbReference type="Proteomes" id="UP000191094">
    <property type="component" value="Unassembled WGS sequence"/>
</dbReference>
<organism evidence="2 3">
    <name type="scientific">Lwoffella lincolnii</name>
    <dbReference type="NCBI Taxonomy" id="90241"/>
    <lineage>
        <taxon>Bacteria</taxon>
        <taxon>Pseudomonadati</taxon>
        <taxon>Pseudomonadota</taxon>
        <taxon>Gammaproteobacteria</taxon>
        <taxon>Moraxellales</taxon>
        <taxon>Moraxellaceae</taxon>
        <taxon>Lwoffella</taxon>
    </lineage>
</organism>
<dbReference type="Pfam" id="PF09832">
    <property type="entry name" value="DUF2059"/>
    <property type="match status" value="1"/>
</dbReference>
<name>A0A1T0CCH1_9GAMM</name>
<protein>
    <recommendedName>
        <fullName evidence="1">DUF2059 domain-containing protein</fullName>
    </recommendedName>
</protein>